<dbReference type="GO" id="GO:0043001">
    <property type="term" value="P:Golgi to plasma membrane protein transport"/>
    <property type="evidence" value="ECO:0007669"/>
    <property type="project" value="TreeGrafter"/>
</dbReference>
<keyword evidence="4" id="KW-1185">Reference proteome</keyword>
<evidence type="ECO:0000313" key="3">
    <source>
        <dbReference type="EMBL" id="ERF71650.1"/>
    </source>
</evidence>
<dbReference type="OrthoDB" id="411211at2759"/>
<dbReference type="AlphaFoldDB" id="U1HMV5"/>
<dbReference type="InterPro" id="IPR039156">
    <property type="entry name" value="PHAF1/BROMI"/>
</dbReference>
<dbReference type="EMBL" id="KE721204">
    <property type="protein sequence ID" value="ERF71650.1"/>
    <property type="molecule type" value="Genomic_DNA"/>
</dbReference>
<dbReference type="RefSeq" id="XP_007802859.1">
    <property type="nucleotide sequence ID" value="XM_007804668.1"/>
</dbReference>
<feature type="compositionally biased region" description="Basic and acidic residues" evidence="2">
    <location>
        <begin position="131"/>
        <end position="142"/>
    </location>
</feature>
<protein>
    <submittedName>
        <fullName evidence="3">Uncharacterized protein</fullName>
    </submittedName>
</protein>
<organism evidence="3 4">
    <name type="scientific">Endocarpon pusillum (strain Z07020 / HMAS-L-300199)</name>
    <name type="common">Lichen-forming fungus</name>
    <dbReference type="NCBI Taxonomy" id="1263415"/>
    <lineage>
        <taxon>Eukaryota</taxon>
        <taxon>Fungi</taxon>
        <taxon>Dikarya</taxon>
        <taxon>Ascomycota</taxon>
        <taxon>Pezizomycotina</taxon>
        <taxon>Eurotiomycetes</taxon>
        <taxon>Chaetothyriomycetidae</taxon>
        <taxon>Verrucariales</taxon>
        <taxon>Verrucariaceae</taxon>
        <taxon>Endocarpon</taxon>
    </lineage>
</organism>
<dbReference type="GO" id="GO:0005802">
    <property type="term" value="C:trans-Golgi network"/>
    <property type="evidence" value="ECO:0007669"/>
    <property type="project" value="TreeGrafter"/>
</dbReference>
<accession>U1HMV5</accession>
<dbReference type="PANTHER" id="PTHR13465">
    <property type="entry name" value="UPF0183 PROTEIN"/>
    <property type="match status" value="1"/>
</dbReference>
<gene>
    <name evidence="3" type="ORF">EPUS_00639</name>
</gene>
<feature type="region of interest" description="Disordered" evidence="2">
    <location>
        <begin position="103"/>
        <end position="142"/>
    </location>
</feature>
<dbReference type="GeneID" id="19235700"/>
<evidence type="ECO:0000313" key="4">
    <source>
        <dbReference type="Proteomes" id="UP000019373"/>
    </source>
</evidence>
<name>U1HMV5_ENDPU</name>
<dbReference type="HOGENOM" id="CLU_032056_3_0_1"/>
<dbReference type="Pfam" id="PF03676">
    <property type="entry name" value="PHAF1"/>
    <property type="match status" value="1"/>
</dbReference>
<comment type="similarity">
    <text evidence="1">Belongs to the PHAF1 family.</text>
</comment>
<dbReference type="OMA" id="NDVEYRI"/>
<dbReference type="eggNOG" id="KOG2819">
    <property type="taxonomic scope" value="Eukaryota"/>
</dbReference>
<reference evidence="4" key="1">
    <citation type="journal article" date="2014" name="BMC Genomics">
        <title>Genome characteristics reveal the impact of lichenization on lichen-forming fungus Endocarpon pusillum Hedwig (Verrucariales, Ascomycota).</title>
        <authorList>
            <person name="Wang Y.-Y."/>
            <person name="Liu B."/>
            <person name="Zhang X.-Y."/>
            <person name="Zhou Q.-M."/>
            <person name="Zhang T."/>
            <person name="Li H."/>
            <person name="Yu Y.-F."/>
            <person name="Zhang X.-L."/>
            <person name="Hao X.-Y."/>
            <person name="Wang M."/>
            <person name="Wang L."/>
            <person name="Wei J.-C."/>
        </authorList>
    </citation>
    <scope>NUCLEOTIDE SEQUENCE [LARGE SCALE GENOMIC DNA]</scope>
    <source>
        <strain evidence="4">Z07020 / HMAS-L-300199</strain>
    </source>
</reference>
<evidence type="ECO:0000256" key="2">
    <source>
        <dbReference type="SAM" id="MobiDB-lite"/>
    </source>
</evidence>
<proteinExistence type="inferred from homology"/>
<dbReference type="Proteomes" id="UP000019373">
    <property type="component" value="Unassembled WGS sequence"/>
</dbReference>
<dbReference type="PANTHER" id="PTHR13465:SF2">
    <property type="entry name" value="PHAGOSOME ASSEMBLY FACTOR 1"/>
    <property type="match status" value="1"/>
</dbReference>
<dbReference type="InterPro" id="IPR005373">
    <property type="entry name" value="PHAF1"/>
</dbReference>
<evidence type="ECO:0000256" key="1">
    <source>
        <dbReference type="ARBA" id="ARBA00024339"/>
    </source>
</evidence>
<sequence>MAIFQGSSWSEARATLFTKQPQFPRSIALSGKDKDLAPDEVEEARIYGQGQIEFVRRFMPSFWVHLSETTPQDLIAEFGPPDAIYRKNDNRISIHGNDVEYRIPGLESTSPVGRATSVDTDHSSTQSYSEGSDREQPSNSADKDVVNPECFFNYFHHGFDAFVSFPTSKSPPFPGTEARHGTPLFGPELRVTKILFHANVPGSYPFNRHRRSRWSIQTGPTGVGVELLSSEMPFEDVSDVLKRMWHGSYRSEDEERSMQRGMVLNRGWGESPESSVELLGGWEDNASPHGTGGLESSDGVQGLGNTELFGFPGLLFEVVKNGTVSCLTVY</sequence>